<dbReference type="EnsemblPlants" id="evm.model.07.1534">
    <property type="protein sequence ID" value="cds.evm.model.07.1534"/>
    <property type="gene ID" value="evm.TU.07.1534"/>
</dbReference>
<proteinExistence type="predicted"/>
<keyword evidence="2" id="KW-1185">Reference proteome</keyword>
<protein>
    <recommendedName>
        <fullName evidence="3">DUF4283 domain-containing protein</fullName>
    </recommendedName>
</protein>
<name>A0A803Q312_CANSA</name>
<evidence type="ECO:0008006" key="3">
    <source>
        <dbReference type="Google" id="ProtNLM"/>
    </source>
</evidence>
<dbReference type="Proteomes" id="UP000596661">
    <property type="component" value="Chromosome 7"/>
</dbReference>
<organism evidence="1 2">
    <name type="scientific">Cannabis sativa</name>
    <name type="common">Hemp</name>
    <name type="synonym">Marijuana</name>
    <dbReference type="NCBI Taxonomy" id="3483"/>
    <lineage>
        <taxon>Eukaryota</taxon>
        <taxon>Viridiplantae</taxon>
        <taxon>Streptophyta</taxon>
        <taxon>Embryophyta</taxon>
        <taxon>Tracheophyta</taxon>
        <taxon>Spermatophyta</taxon>
        <taxon>Magnoliopsida</taxon>
        <taxon>eudicotyledons</taxon>
        <taxon>Gunneridae</taxon>
        <taxon>Pentapetalae</taxon>
        <taxon>rosids</taxon>
        <taxon>fabids</taxon>
        <taxon>Rosales</taxon>
        <taxon>Cannabaceae</taxon>
        <taxon>Cannabis</taxon>
    </lineage>
</organism>
<evidence type="ECO:0000313" key="2">
    <source>
        <dbReference type="Proteomes" id="UP000596661"/>
    </source>
</evidence>
<reference evidence="1" key="1">
    <citation type="submission" date="2018-11" db="EMBL/GenBank/DDBJ databases">
        <authorList>
            <person name="Grassa J C."/>
        </authorList>
    </citation>
    <scope>NUCLEOTIDE SEQUENCE [LARGE SCALE GENOMIC DNA]</scope>
</reference>
<dbReference type="EMBL" id="UZAU01000669">
    <property type="status" value="NOT_ANNOTATED_CDS"/>
    <property type="molecule type" value="Genomic_DNA"/>
</dbReference>
<dbReference type="AlphaFoldDB" id="A0A803Q312"/>
<evidence type="ECO:0000313" key="1">
    <source>
        <dbReference type="EnsemblPlants" id="cds.evm.model.07.1534"/>
    </source>
</evidence>
<accession>A0A803Q312</accession>
<dbReference type="Gramene" id="evm.model.07.1534">
    <property type="protein sequence ID" value="cds.evm.model.07.1534"/>
    <property type="gene ID" value="evm.TU.07.1534"/>
</dbReference>
<reference evidence="1" key="2">
    <citation type="submission" date="2021-03" db="UniProtKB">
        <authorList>
            <consortium name="EnsemblPlants"/>
        </authorList>
    </citation>
    <scope>IDENTIFICATION</scope>
</reference>
<sequence>MAKKKRVGQKPVSAITVGNGDEENSLLIQDVVTKPEITEEFHDSSDNLVIESGVECCEAEKFVREVSNPVSWAEKVEQADFQTSARDLWSKFKSNQVPSPSSKLTYTEPIRVVDQLVAKLDLEEIEVEASYLKNVIVCIVLGANPPFKVFEGFVKRIWGNLGIEKVVRMH</sequence>